<evidence type="ECO:0000313" key="5">
    <source>
        <dbReference type="EMBL" id="CAB4548354.1"/>
    </source>
</evidence>
<evidence type="ECO:0000256" key="2">
    <source>
        <dbReference type="ARBA" id="ARBA00022598"/>
    </source>
</evidence>
<dbReference type="Gene3D" id="3.30.300.30">
    <property type="match status" value="1"/>
</dbReference>
<dbReference type="InterPro" id="IPR045851">
    <property type="entry name" value="AMP-bd_C_sf"/>
</dbReference>
<evidence type="ECO:0000259" key="4">
    <source>
        <dbReference type="Pfam" id="PF13193"/>
    </source>
</evidence>
<gene>
    <name evidence="5" type="ORF">UFOPK1493_00854</name>
</gene>
<dbReference type="Pfam" id="PF13193">
    <property type="entry name" value="AMP-binding_C"/>
    <property type="match status" value="1"/>
</dbReference>
<dbReference type="EMBL" id="CAEZSR010000020">
    <property type="protein sequence ID" value="CAB4548354.1"/>
    <property type="molecule type" value="Genomic_DNA"/>
</dbReference>
<dbReference type="PANTHER" id="PTHR43201">
    <property type="entry name" value="ACYL-COA SYNTHETASE"/>
    <property type="match status" value="1"/>
</dbReference>
<dbReference type="GO" id="GO:0006631">
    <property type="term" value="P:fatty acid metabolic process"/>
    <property type="evidence" value="ECO:0007669"/>
    <property type="project" value="TreeGrafter"/>
</dbReference>
<dbReference type="InterPro" id="IPR042099">
    <property type="entry name" value="ANL_N_sf"/>
</dbReference>
<dbReference type="PANTHER" id="PTHR43201:SF5">
    <property type="entry name" value="MEDIUM-CHAIN ACYL-COA LIGASE ACSF2, MITOCHONDRIAL"/>
    <property type="match status" value="1"/>
</dbReference>
<dbReference type="InterPro" id="IPR025110">
    <property type="entry name" value="AMP-bd_C"/>
</dbReference>
<dbReference type="AlphaFoldDB" id="A0A6J6CB16"/>
<protein>
    <submittedName>
        <fullName evidence="5">Unannotated protein</fullName>
    </submittedName>
</protein>
<accession>A0A6J6CB16</accession>
<feature type="domain" description="AMP-dependent synthetase/ligase" evidence="3">
    <location>
        <begin position="8"/>
        <end position="357"/>
    </location>
</feature>
<reference evidence="5" key="1">
    <citation type="submission" date="2020-05" db="EMBL/GenBank/DDBJ databases">
        <authorList>
            <person name="Chiriac C."/>
            <person name="Salcher M."/>
            <person name="Ghai R."/>
            <person name="Kavagutti S V."/>
        </authorList>
    </citation>
    <scope>NUCLEOTIDE SEQUENCE</scope>
</reference>
<dbReference type="InterPro" id="IPR020845">
    <property type="entry name" value="AMP-binding_CS"/>
</dbReference>
<feature type="domain" description="AMP-binding enzyme C-terminal" evidence="4">
    <location>
        <begin position="407"/>
        <end position="482"/>
    </location>
</feature>
<sequence length="503" mass="54838">MIWGDTVEYWARWQGDAVAVRFGDRELTWRELSSRADRMAVGLAELGVRHGDRIGLLMSNRPEFIEVYVAAARLGAIVAPFNLRFTAHELAFVVGDADGHVVVTESALASGLSLASEQRPLTVIDVDGSSYTDLLDNDGALSRTDVQPTDPWFICYTSGTTGDPKGAVLTHQSWFYASMVRALQGGINRNDRILLPFPLAFTGGLALSMVALWSGATLVLEPAFEPGRALRLIEEQRISVFMAVPTLFQMMALHPDFERSDLSSIRCASSGGATVPVPLLRTYLDRGITMTQTYSLTEVSASGITLPYHQSLEKVGSCGVPAMHSQAKIADANGDEVPPGTVGEICIKGPEVMQGYWRNPEATDATLRDGWCHTGDLGTMDADGYFYVVDRAKDMLISGGLNVYPAEIERQLAGIEGVVELAVIGVPDERWGETPAVIAVTDGRPLDGRTVLDRCEGVLADFKLPRYLVVRDQPLPRNMSNKVLKAELRAEYADLPDHSEPIR</sequence>
<dbReference type="SUPFAM" id="SSF56801">
    <property type="entry name" value="Acetyl-CoA synthetase-like"/>
    <property type="match status" value="1"/>
</dbReference>
<proteinExistence type="inferred from homology"/>
<dbReference type="Gene3D" id="3.40.50.12780">
    <property type="entry name" value="N-terminal domain of ligase-like"/>
    <property type="match status" value="1"/>
</dbReference>
<evidence type="ECO:0000256" key="1">
    <source>
        <dbReference type="ARBA" id="ARBA00006432"/>
    </source>
</evidence>
<dbReference type="Pfam" id="PF00501">
    <property type="entry name" value="AMP-binding"/>
    <property type="match status" value="1"/>
</dbReference>
<dbReference type="GO" id="GO:0031956">
    <property type="term" value="F:medium-chain fatty acid-CoA ligase activity"/>
    <property type="evidence" value="ECO:0007669"/>
    <property type="project" value="TreeGrafter"/>
</dbReference>
<organism evidence="5">
    <name type="scientific">freshwater metagenome</name>
    <dbReference type="NCBI Taxonomy" id="449393"/>
    <lineage>
        <taxon>unclassified sequences</taxon>
        <taxon>metagenomes</taxon>
        <taxon>ecological metagenomes</taxon>
    </lineage>
</organism>
<keyword evidence="2" id="KW-0436">Ligase</keyword>
<dbReference type="PROSITE" id="PS00455">
    <property type="entry name" value="AMP_BINDING"/>
    <property type="match status" value="1"/>
</dbReference>
<comment type="similarity">
    <text evidence="1">Belongs to the ATP-dependent AMP-binding enzyme family.</text>
</comment>
<evidence type="ECO:0000259" key="3">
    <source>
        <dbReference type="Pfam" id="PF00501"/>
    </source>
</evidence>
<name>A0A6J6CB16_9ZZZZ</name>
<dbReference type="InterPro" id="IPR000873">
    <property type="entry name" value="AMP-dep_synth/lig_dom"/>
</dbReference>